<evidence type="ECO:0000313" key="1">
    <source>
        <dbReference type="EMBL" id="EXC05116.1"/>
    </source>
</evidence>
<keyword evidence="2" id="KW-1185">Reference proteome</keyword>
<organism evidence="1 2">
    <name type="scientific">Morus notabilis</name>
    <dbReference type="NCBI Taxonomy" id="981085"/>
    <lineage>
        <taxon>Eukaryota</taxon>
        <taxon>Viridiplantae</taxon>
        <taxon>Streptophyta</taxon>
        <taxon>Embryophyta</taxon>
        <taxon>Tracheophyta</taxon>
        <taxon>Spermatophyta</taxon>
        <taxon>Magnoliopsida</taxon>
        <taxon>eudicotyledons</taxon>
        <taxon>Gunneridae</taxon>
        <taxon>Pentapetalae</taxon>
        <taxon>rosids</taxon>
        <taxon>fabids</taxon>
        <taxon>Rosales</taxon>
        <taxon>Moraceae</taxon>
        <taxon>Moreae</taxon>
        <taxon>Morus</taxon>
    </lineage>
</organism>
<reference evidence="2" key="1">
    <citation type="submission" date="2013-01" db="EMBL/GenBank/DDBJ databases">
        <title>Draft Genome Sequence of a Mulberry Tree, Morus notabilis C.K. Schneid.</title>
        <authorList>
            <person name="He N."/>
            <person name="Zhao S."/>
        </authorList>
    </citation>
    <scope>NUCLEOTIDE SEQUENCE</scope>
</reference>
<name>W9RS03_9ROSA</name>
<gene>
    <name evidence="1" type="ORF">L484_011906</name>
</gene>
<proteinExistence type="predicted"/>
<dbReference type="EMBL" id="KE345517">
    <property type="protein sequence ID" value="EXC05116.1"/>
    <property type="molecule type" value="Genomic_DNA"/>
</dbReference>
<dbReference type="Proteomes" id="UP000030645">
    <property type="component" value="Unassembled WGS sequence"/>
</dbReference>
<dbReference type="AlphaFoldDB" id="W9RS03"/>
<accession>W9RS03</accession>
<evidence type="ECO:0000313" key="2">
    <source>
        <dbReference type="Proteomes" id="UP000030645"/>
    </source>
</evidence>
<sequence length="59" mass="6513">MNKPLESKINLSGPFKSQILRLRSNTVLHKAPVHDLGAALSDGDNLRRRTVMTFLGGCH</sequence>
<protein>
    <submittedName>
        <fullName evidence="1">Uncharacterized protein</fullName>
    </submittedName>
</protein>